<dbReference type="SUPFAM" id="SSF53474">
    <property type="entry name" value="alpha/beta-Hydrolases"/>
    <property type="match status" value="1"/>
</dbReference>
<name>A0A238JJJ4_9RHOB</name>
<gene>
    <name evidence="3" type="primary">lipF</name>
    <name evidence="3" type="ORF">TRP8649_04106</name>
</gene>
<dbReference type="InterPro" id="IPR050300">
    <property type="entry name" value="GDXG_lipolytic_enzyme"/>
</dbReference>
<evidence type="ECO:0000256" key="1">
    <source>
        <dbReference type="ARBA" id="ARBA00022801"/>
    </source>
</evidence>
<accession>A0A238JJJ4</accession>
<dbReference type="Pfam" id="PF07859">
    <property type="entry name" value="Abhydrolase_3"/>
    <property type="match status" value="1"/>
</dbReference>
<organism evidence="3 4">
    <name type="scientific">Pelagimonas phthalicica</name>
    <dbReference type="NCBI Taxonomy" id="1037362"/>
    <lineage>
        <taxon>Bacteria</taxon>
        <taxon>Pseudomonadati</taxon>
        <taxon>Pseudomonadota</taxon>
        <taxon>Alphaproteobacteria</taxon>
        <taxon>Rhodobacterales</taxon>
        <taxon>Roseobacteraceae</taxon>
        <taxon>Pelagimonas</taxon>
    </lineage>
</organism>
<proteinExistence type="predicted"/>
<dbReference type="Gene3D" id="3.40.50.1820">
    <property type="entry name" value="alpha/beta hydrolase"/>
    <property type="match status" value="1"/>
</dbReference>
<evidence type="ECO:0000313" key="3">
    <source>
        <dbReference type="EMBL" id="SMX29966.1"/>
    </source>
</evidence>
<evidence type="ECO:0000259" key="2">
    <source>
        <dbReference type="Pfam" id="PF07859"/>
    </source>
</evidence>
<dbReference type="PANTHER" id="PTHR48081">
    <property type="entry name" value="AB HYDROLASE SUPERFAMILY PROTEIN C4A8.06C"/>
    <property type="match status" value="1"/>
</dbReference>
<keyword evidence="1 3" id="KW-0378">Hydrolase</keyword>
<dbReference type="GO" id="GO:0106435">
    <property type="term" value="F:carboxylesterase activity"/>
    <property type="evidence" value="ECO:0007669"/>
    <property type="project" value="UniProtKB-EC"/>
</dbReference>
<dbReference type="AlphaFoldDB" id="A0A238JJJ4"/>
<keyword evidence="4" id="KW-1185">Reference proteome</keyword>
<dbReference type="OrthoDB" id="9806180at2"/>
<feature type="domain" description="Alpha/beta hydrolase fold-3" evidence="2">
    <location>
        <begin position="72"/>
        <end position="272"/>
    </location>
</feature>
<dbReference type="Proteomes" id="UP000225972">
    <property type="component" value="Unassembled WGS sequence"/>
</dbReference>
<dbReference type="InterPro" id="IPR029058">
    <property type="entry name" value="AB_hydrolase_fold"/>
</dbReference>
<dbReference type="InterPro" id="IPR013094">
    <property type="entry name" value="AB_hydrolase_3"/>
</dbReference>
<dbReference type="PANTHER" id="PTHR48081:SF8">
    <property type="entry name" value="ALPHA_BETA HYDROLASE FOLD-3 DOMAIN-CONTAINING PROTEIN-RELATED"/>
    <property type="match status" value="1"/>
</dbReference>
<protein>
    <submittedName>
        <fullName evidence="3">Carboxylesterase LipF</fullName>
        <ecNumber evidence="3">3.1.1.1</ecNumber>
    </submittedName>
</protein>
<evidence type="ECO:0000313" key="4">
    <source>
        <dbReference type="Proteomes" id="UP000225972"/>
    </source>
</evidence>
<dbReference type="EC" id="3.1.1.1" evidence="3"/>
<dbReference type="EMBL" id="FXXP01000003">
    <property type="protein sequence ID" value="SMX29966.1"/>
    <property type="molecule type" value="Genomic_DNA"/>
</dbReference>
<dbReference type="RefSeq" id="WP_099248652.1">
    <property type="nucleotide sequence ID" value="NZ_FXXP01000003.1"/>
</dbReference>
<reference evidence="4" key="1">
    <citation type="submission" date="2017-05" db="EMBL/GenBank/DDBJ databases">
        <authorList>
            <person name="Rodrigo-Torres L."/>
            <person name="Arahal R. D."/>
            <person name="Lucena T."/>
        </authorList>
    </citation>
    <scope>NUCLEOTIDE SEQUENCE [LARGE SCALE GENOMIC DNA]</scope>
    <source>
        <strain evidence="4">CECT 8649</strain>
    </source>
</reference>
<sequence length="301" mass="33080">MQLSWRLKLLNKGLRLFVKPQLRKTSDPSDALKTLALIADLVFRKPPFLRHYLRDGEMHWFASGQCHPGKAVLYFHGGGYVAGSPSVYSGLLGRLSRLSRIEVCAPDYRLAPSNPAPAAFDDCLTAWDHLLEQGFQPKDIVIGGDSAGGGLALAVLSVLCHRGTLPAGCFVMSPCVDFTMSGESLISNQESDVILPAERFPDLAENVLQGLDPKDPRISPLYAGFPGAPNVFMHYSETEILQSDALRMVERLRSFGASATVNAHPDAPHVWHLLDGWIPEARASLREIARFVQDCFVETSR</sequence>